<gene>
    <name evidence="2" type="ORF">IDH44_10995</name>
</gene>
<sequence length="217" mass="23433">MLFSMLESVAMLAIMLSLFRYRIGEYMHYYMLAALLLSVFSHLLWSAGGRSDYLPAGTVLLSAAAIRLRTSIGAGASLLVACTGYLAYGTVQSLVVCTLHAAGWIDLARLGMRTGDTYLMQTCSSGLLLVLGRLQYRSGLGFTFRLRPLRWNRGDAAVLCVLGAALLLLALLPTLVEGGAALATVLLTTLLGVLLYTLHREERRHVGEAVGPAREPD</sequence>
<feature type="transmembrane region" description="Helical" evidence="1">
    <location>
        <begin position="156"/>
        <end position="174"/>
    </location>
</feature>
<keyword evidence="1" id="KW-1133">Transmembrane helix</keyword>
<dbReference type="Proteomes" id="UP000621560">
    <property type="component" value="Unassembled WGS sequence"/>
</dbReference>
<comment type="caution">
    <text evidence="2">The sequence shown here is derived from an EMBL/GenBank/DDBJ whole genome shotgun (WGS) entry which is preliminary data.</text>
</comment>
<dbReference type="EMBL" id="JACXIZ010000017">
    <property type="protein sequence ID" value="MBD2845717.1"/>
    <property type="molecule type" value="Genomic_DNA"/>
</dbReference>
<keyword evidence="1" id="KW-0472">Membrane</keyword>
<name>A0A927GSH4_9BACL</name>
<keyword evidence="3" id="KW-1185">Reference proteome</keyword>
<accession>A0A927GSH4</accession>
<keyword evidence="1" id="KW-0812">Transmembrane</keyword>
<reference evidence="2" key="1">
    <citation type="submission" date="2020-09" db="EMBL/GenBank/DDBJ databases">
        <title>A novel bacterium of genus Paenibacillus, isolated from South China Sea.</title>
        <authorList>
            <person name="Huang H."/>
            <person name="Mo K."/>
            <person name="Hu Y."/>
        </authorList>
    </citation>
    <scope>NUCLEOTIDE SEQUENCE</scope>
    <source>
        <strain evidence="2">IB182496</strain>
    </source>
</reference>
<evidence type="ECO:0000256" key="1">
    <source>
        <dbReference type="SAM" id="Phobius"/>
    </source>
</evidence>
<feature type="transmembrane region" description="Helical" evidence="1">
    <location>
        <begin position="30"/>
        <end position="47"/>
    </location>
</feature>
<organism evidence="2 3">
    <name type="scientific">Paenibacillus sabuli</name>
    <dbReference type="NCBI Taxonomy" id="2772509"/>
    <lineage>
        <taxon>Bacteria</taxon>
        <taxon>Bacillati</taxon>
        <taxon>Bacillota</taxon>
        <taxon>Bacilli</taxon>
        <taxon>Bacillales</taxon>
        <taxon>Paenibacillaceae</taxon>
        <taxon>Paenibacillus</taxon>
    </lineage>
</organism>
<dbReference type="RefSeq" id="WP_190917559.1">
    <property type="nucleotide sequence ID" value="NZ_JACXIZ010000017.1"/>
</dbReference>
<evidence type="ECO:0000313" key="2">
    <source>
        <dbReference type="EMBL" id="MBD2845717.1"/>
    </source>
</evidence>
<proteinExistence type="predicted"/>
<protein>
    <submittedName>
        <fullName evidence="2">Uncharacterized protein</fullName>
    </submittedName>
</protein>
<feature type="transmembrane region" description="Helical" evidence="1">
    <location>
        <begin position="180"/>
        <end position="198"/>
    </location>
</feature>
<feature type="transmembrane region" description="Helical" evidence="1">
    <location>
        <begin position="77"/>
        <end position="105"/>
    </location>
</feature>
<feature type="transmembrane region" description="Helical" evidence="1">
    <location>
        <begin position="117"/>
        <end position="136"/>
    </location>
</feature>
<evidence type="ECO:0000313" key="3">
    <source>
        <dbReference type="Proteomes" id="UP000621560"/>
    </source>
</evidence>
<dbReference type="AlphaFoldDB" id="A0A927GSH4"/>